<evidence type="ECO:0000313" key="2">
    <source>
        <dbReference type="Proteomes" id="UP000001350"/>
    </source>
</evidence>
<sequence length="30" mass="3685">MSIRSWEIAEELNWKSHAIKIRELMEKRLS</sequence>
<protein>
    <submittedName>
        <fullName evidence="1">Uncharacterized protein</fullName>
    </submittedName>
</protein>
<dbReference type="Proteomes" id="UP000001350">
    <property type="component" value="Chromosome"/>
</dbReference>
<name>C3MXP8_SACI4</name>
<gene>
    <name evidence="1" type="ordered locus">M1425_2811</name>
</gene>
<organism evidence="1 2">
    <name type="scientific">Saccharolobus islandicus (strain M.14.25 / Kamchatka #1)</name>
    <name type="common">Sulfolobus islandicus</name>
    <dbReference type="NCBI Taxonomy" id="427317"/>
    <lineage>
        <taxon>Archaea</taxon>
        <taxon>Thermoproteota</taxon>
        <taxon>Thermoprotei</taxon>
        <taxon>Sulfolobales</taxon>
        <taxon>Sulfolobaceae</taxon>
        <taxon>Saccharolobus</taxon>
    </lineage>
</organism>
<evidence type="ECO:0000313" key="1">
    <source>
        <dbReference type="EMBL" id="ACP37804.1"/>
    </source>
</evidence>
<dbReference type="EMBL" id="CP001400">
    <property type="protein sequence ID" value="ACP37804.1"/>
    <property type="molecule type" value="Genomic_DNA"/>
</dbReference>
<dbReference type="HOGENOM" id="CLU_3401614_0_0_2"/>
<dbReference type="KEGG" id="sia:M1425_2811"/>
<reference evidence="1 2" key="1">
    <citation type="journal article" date="2009" name="Proc. Natl. Acad. Sci. U.S.A.">
        <title>Biogeography of the Sulfolobus islandicus pan-genome.</title>
        <authorList>
            <person name="Reno M.L."/>
            <person name="Held N.L."/>
            <person name="Fields C.J."/>
            <person name="Burke P.V."/>
            <person name="Whitaker R.J."/>
        </authorList>
    </citation>
    <scope>NUCLEOTIDE SEQUENCE [LARGE SCALE GENOMIC DNA]</scope>
    <source>
        <strain evidence="2">M.14.25 / Kamchatka #1</strain>
    </source>
</reference>
<accession>C3MXP8</accession>
<dbReference type="AlphaFoldDB" id="C3MXP8"/>
<proteinExistence type="predicted"/>